<evidence type="ECO:0000256" key="1">
    <source>
        <dbReference type="SAM" id="MobiDB-lite"/>
    </source>
</evidence>
<reference evidence="2" key="1">
    <citation type="submission" date="2025-08" db="UniProtKB">
        <authorList>
            <consortium name="Ensembl"/>
        </authorList>
    </citation>
    <scope>IDENTIFICATION</scope>
</reference>
<name>A0A8B9PCD1_APTOW</name>
<evidence type="ECO:0000313" key="2">
    <source>
        <dbReference type="Ensembl" id="ENSAOWP00000008585.1"/>
    </source>
</evidence>
<dbReference type="Ensembl" id="ENSAOWT00000009710.1">
    <property type="protein sequence ID" value="ENSAOWP00000008585.1"/>
    <property type="gene ID" value="ENSAOWG00000005889.1"/>
</dbReference>
<feature type="region of interest" description="Disordered" evidence="1">
    <location>
        <begin position="1"/>
        <end position="25"/>
    </location>
</feature>
<reference evidence="2" key="2">
    <citation type="submission" date="2025-09" db="UniProtKB">
        <authorList>
            <consortium name="Ensembl"/>
        </authorList>
    </citation>
    <scope>IDENTIFICATION</scope>
</reference>
<accession>A0A8B9PCD1</accession>
<dbReference type="AlphaFoldDB" id="A0A8B9PCD1"/>
<proteinExistence type="predicted"/>
<protein>
    <submittedName>
        <fullName evidence="2">Uncharacterized protein</fullName>
    </submittedName>
</protein>
<dbReference type="Proteomes" id="UP000694424">
    <property type="component" value="Unplaced"/>
</dbReference>
<sequence>LHRAWKTPQPRSHRQQGHVCQQDKSPQHATMFLPWPFHSHQLQLPDRYPRGALAQDCPVR</sequence>
<evidence type="ECO:0000313" key="3">
    <source>
        <dbReference type="Proteomes" id="UP000694424"/>
    </source>
</evidence>
<keyword evidence="3" id="KW-1185">Reference proteome</keyword>
<feature type="compositionally biased region" description="Basic residues" evidence="1">
    <location>
        <begin position="1"/>
        <end position="16"/>
    </location>
</feature>
<organism evidence="2 3">
    <name type="scientific">Apteryx owenii</name>
    <name type="common">Little spotted kiwi</name>
    <dbReference type="NCBI Taxonomy" id="8824"/>
    <lineage>
        <taxon>Eukaryota</taxon>
        <taxon>Metazoa</taxon>
        <taxon>Chordata</taxon>
        <taxon>Craniata</taxon>
        <taxon>Vertebrata</taxon>
        <taxon>Euteleostomi</taxon>
        <taxon>Archelosauria</taxon>
        <taxon>Archosauria</taxon>
        <taxon>Dinosauria</taxon>
        <taxon>Saurischia</taxon>
        <taxon>Theropoda</taxon>
        <taxon>Coelurosauria</taxon>
        <taxon>Aves</taxon>
        <taxon>Palaeognathae</taxon>
        <taxon>Apterygiformes</taxon>
        <taxon>Apterygidae</taxon>
        <taxon>Apteryx</taxon>
    </lineage>
</organism>